<dbReference type="InterPro" id="IPR011146">
    <property type="entry name" value="HIT-like"/>
</dbReference>
<protein>
    <submittedName>
        <fullName evidence="5">Histidine triad nucleotide-binding protein</fullName>
    </submittedName>
</protein>
<dbReference type="InterPro" id="IPR001310">
    <property type="entry name" value="Histidine_triad_HIT"/>
</dbReference>
<proteinExistence type="predicted"/>
<feature type="active site" description="Tele-AMP-histidine intermediate" evidence="1">
    <location>
        <position position="101"/>
    </location>
</feature>
<sequence>MENNCLFCSIIDGKIPAKILYEDELLVAIEDIAPQAPHHYLLIPREHIATTNDLTEAHREMVGHVFVVAAKLAKQFGIDEQGFRVVNNCMEGAGQTVWHLHFHLLGGRTMHWPPG</sequence>
<gene>
    <name evidence="5" type="ORF">A7E78_05715</name>
</gene>
<dbReference type="Pfam" id="PF11969">
    <property type="entry name" value="DcpS_C"/>
    <property type="match status" value="1"/>
</dbReference>
<evidence type="ECO:0000313" key="5">
    <source>
        <dbReference type="EMBL" id="APG27380.1"/>
    </source>
</evidence>
<dbReference type="InterPro" id="IPR019808">
    <property type="entry name" value="Histidine_triad_CS"/>
</dbReference>
<dbReference type="PANTHER" id="PTHR23089">
    <property type="entry name" value="HISTIDINE TRIAD HIT PROTEIN"/>
    <property type="match status" value="1"/>
</dbReference>
<dbReference type="GO" id="GO:0003824">
    <property type="term" value="F:catalytic activity"/>
    <property type="evidence" value="ECO:0007669"/>
    <property type="project" value="InterPro"/>
</dbReference>
<feature type="short sequence motif" description="Histidine triad motif" evidence="2 3">
    <location>
        <begin position="99"/>
        <end position="103"/>
    </location>
</feature>
<keyword evidence="6" id="KW-1185">Reference proteome</keyword>
<evidence type="ECO:0000256" key="1">
    <source>
        <dbReference type="PIRSR" id="PIRSR601310-1"/>
    </source>
</evidence>
<reference evidence="5 6" key="1">
    <citation type="journal article" date="2017" name="Genome Announc.">
        <title>Complete Genome Sequences of Two Acetylene-Fermenting Pelobacter acetylenicus Strains.</title>
        <authorList>
            <person name="Sutton J.M."/>
            <person name="Baesman S.M."/>
            <person name="Fierst J.L."/>
            <person name="Poret-Peterson A.T."/>
            <person name="Oremland R.S."/>
            <person name="Dunlap D.S."/>
            <person name="Akob D.M."/>
        </authorList>
    </citation>
    <scope>NUCLEOTIDE SEQUENCE [LARGE SCALE GENOMIC DNA]</scope>
    <source>
        <strain evidence="5 6">SFB93</strain>
    </source>
</reference>
<dbReference type="EMBL" id="CP015519">
    <property type="protein sequence ID" value="APG27380.1"/>
    <property type="molecule type" value="Genomic_DNA"/>
</dbReference>
<dbReference type="RefSeq" id="WP_072283348.1">
    <property type="nucleotide sequence ID" value="NZ_CP015519.1"/>
</dbReference>
<organism evidence="5 6">
    <name type="scientific">Syntrophotalea acetylenivorans</name>
    <dbReference type="NCBI Taxonomy" id="1842532"/>
    <lineage>
        <taxon>Bacteria</taxon>
        <taxon>Pseudomonadati</taxon>
        <taxon>Thermodesulfobacteriota</taxon>
        <taxon>Desulfuromonadia</taxon>
        <taxon>Desulfuromonadales</taxon>
        <taxon>Syntrophotaleaceae</taxon>
        <taxon>Syntrophotalea</taxon>
    </lineage>
</organism>
<evidence type="ECO:0000256" key="2">
    <source>
        <dbReference type="PIRSR" id="PIRSR601310-3"/>
    </source>
</evidence>
<dbReference type="AlphaFoldDB" id="A0A1L3GNA8"/>
<dbReference type="OrthoDB" id="9784774at2"/>
<accession>A0A1L3GNA8</accession>
<evidence type="ECO:0000256" key="3">
    <source>
        <dbReference type="PROSITE-ProRule" id="PRU00464"/>
    </source>
</evidence>
<dbReference type="PROSITE" id="PS00892">
    <property type="entry name" value="HIT_1"/>
    <property type="match status" value="1"/>
</dbReference>
<evidence type="ECO:0000259" key="4">
    <source>
        <dbReference type="PROSITE" id="PS51084"/>
    </source>
</evidence>
<dbReference type="PROSITE" id="PS51084">
    <property type="entry name" value="HIT_2"/>
    <property type="match status" value="1"/>
</dbReference>
<dbReference type="KEGG" id="pef:A7E78_05715"/>
<feature type="domain" description="HIT" evidence="4">
    <location>
        <begin position="6"/>
        <end position="115"/>
    </location>
</feature>
<dbReference type="InterPro" id="IPR036265">
    <property type="entry name" value="HIT-like_sf"/>
</dbReference>
<evidence type="ECO:0000313" key="6">
    <source>
        <dbReference type="Proteomes" id="UP000182517"/>
    </source>
</evidence>
<dbReference type="Gene3D" id="3.30.428.10">
    <property type="entry name" value="HIT-like"/>
    <property type="match status" value="1"/>
</dbReference>
<dbReference type="CDD" id="cd01276">
    <property type="entry name" value="PKCI_related"/>
    <property type="match status" value="1"/>
</dbReference>
<dbReference type="Proteomes" id="UP000182517">
    <property type="component" value="Chromosome"/>
</dbReference>
<dbReference type="PRINTS" id="PR00332">
    <property type="entry name" value="HISTRIAD"/>
</dbReference>
<dbReference type="STRING" id="1842532.A7E78_05715"/>
<dbReference type="SUPFAM" id="SSF54197">
    <property type="entry name" value="HIT-like"/>
    <property type="match status" value="1"/>
</dbReference>
<name>A0A1L3GNA8_9BACT</name>